<sequence>MRKIASFLALMIFFTFGVEVTQVLVSPTVAYAAGDDLSSVVDNIKSGDSVIGDDAKRKIDGIANDAQSLVIEVVVGVLICTTAMTALKFNNVGDNSTAKSVLKTALVFEVLGVIFLASFLGFIKFGLQHFNLFGK</sequence>
<feature type="transmembrane region" description="Helical" evidence="1">
    <location>
        <begin position="101"/>
        <end position="123"/>
    </location>
</feature>
<accession>A0A964RLJ2</accession>
<comment type="caution">
    <text evidence="2">The sequence shown here is derived from an EMBL/GenBank/DDBJ whole genome shotgun (WGS) entry which is preliminary data.</text>
</comment>
<dbReference type="EMBL" id="WSRQ01000010">
    <property type="protein sequence ID" value="MVX63770.1"/>
    <property type="molecule type" value="Genomic_DNA"/>
</dbReference>
<keyword evidence="1" id="KW-0472">Membrane</keyword>
<feature type="transmembrane region" description="Helical" evidence="1">
    <location>
        <begin position="69"/>
        <end position="89"/>
    </location>
</feature>
<keyword evidence="1" id="KW-1133">Transmembrane helix</keyword>
<reference evidence="2" key="1">
    <citation type="submission" date="2019-12" db="EMBL/GenBank/DDBJ databases">
        <title>Microbes associate with the intestines of laboratory mice.</title>
        <authorList>
            <person name="Navarre W."/>
            <person name="Wong E."/>
        </authorList>
    </citation>
    <scope>NUCLEOTIDE SEQUENCE</scope>
    <source>
        <strain evidence="2">NM79_F5</strain>
    </source>
</reference>
<evidence type="ECO:0000313" key="2">
    <source>
        <dbReference type="EMBL" id="MVX63770.1"/>
    </source>
</evidence>
<dbReference type="AlphaFoldDB" id="A0A964RLJ2"/>
<evidence type="ECO:0000256" key="1">
    <source>
        <dbReference type="SAM" id="Phobius"/>
    </source>
</evidence>
<dbReference type="RefSeq" id="WP_160358863.1">
    <property type="nucleotide sequence ID" value="NZ_WSRQ01000010.1"/>
</dbReference>
<keyword evidence="1" id="KW-0812">Transmembrane</keyword>
<gene>
    <name evidence="2" type="ORF">GKZ28_08685</name>
</gene>
<dbReference type="Proteomes" id="UP000656077">
    <property type="component" value="Unassembled WGS sequence"/>
</dbReference>
<organism evidence="2 3">
    <name type="scientific">Clostridium chromiireducens</name>
    <dbReference type="NCBI Taxonomy" id="225345"/>
    <lineage>
        <taxon>Bacteria</taxon>
        <taxon>Bacillati</taxon>
        <taxon>Bacillota</taxon>
        <taxon>Clostridia</taxon>
        <taxon>Eubacteriales</taxon>
        <taxon>Clostridiaceae</taxon>
        <taxon>Clostridium</taxon>
    </lineage>
</organism>
<proteinExistence type="predicted"/>
<name>A0A964RLJ2_9CLOT</name>
<protein>
    <submittedName>
        <fullName evidence="2">Uncharacterized protein</fullName>
    </submittedName>
</protein>
<evidence type="ECO:0000313" key="3">
    <source>
        <dbReference type="Proteomes" id="UP000656077"/>
    </source>
</evidence>